<dbReference type="AlphaFoldDB" id="A0A2M4DCP9"/>
<protein>
    <submittedName>
        <fullName evidence="2">Putative secreted protein</fullName>
    </submittedName>
</protein>
<reference evidence="2" key="1">
    <citation type="submission" date="2018-01" db="EMBL/GenBank/DDBJ databases">
        <title>An insight into the sialome of Amazonian anophelines.</title>
        <authorList>
            <person name="Ribeiro J.M."/>
            <person name="Scarpassa V."/>
            <person name="Calvo E."/>
        </authorList>
    </citation>
    <scope>NUCLEOTIDE SEQUENCE</scope>
</reference>
<keyword evidence="1" id="KW-0732">Signal</keyword>
<evidence type="ECO:0000256" key="1">
    <source>
        <dbReference type="SAM" id="SignalP"/>
    </source>
</evidence>
<feature type="signal peptide" evidence="1">
    <location>
        <begin position="1"/>
        <end position="28"/>
    </location>
</feature>
<accession>A0A2M4DCP9</accession>
<proteinExistence type="predicted"/>
<dbReference type="EMBL" id="GGFL01011137">
    <property type="protein sequence ID" value="MBW75315.1"/>
    <property type="molecule type" value="Transcribed_RNA"/>
</dbReference>
<evidence type="ECO:0000313" key="2">
    <source>
        <dbReference type="EMBL" id="MBW75315.1"/>
    </source>
</evidence>
<feature type="chain" id="PRO_5014759917" evidence="1">
    <location>
        <begin position="29"/>
        <end position="98"/>
    </location>
</feature>
<name>A0A2M4DCP9_ANODA</name>
<organism evidence="2">
    <name type="scientific">Anopheles darlingi</name>
    <name type="common">Mosquito</name>
    <dbReference type="NCBI Taxonomy" id="43151"/>
    <lineage>
        <taxon>Eukaryota</taxon>
        <taxon>Metazoa</taxon>
        <taxon>Ecdysozoa</taxon>
        <taxon>Arthropoda</taxon>
        <taxon>Hexapoda</taxon>
        <taxon>Insecta</taxon>
        <taxon>Pterygota</taxon>
        <taxon>Neoptera</taxon>
        <taxon>Endopterygota</taxon>
        <taxon>Diptera</taxon>
        <taxon>Nematocera</taxon>
        <taxon>Culicoidea</taxon>
        <taxon>Culicidae</taxon>
        <taxon>Anophelinae</taxon>
        <taxon>Anopheles</taxon>
    </lineage>
</organism>
<sequence>MNPIGTRGNLRFLAPSLALCLSAVRAKASQVSVRYFLASQRTVSNRTLVCASVAISFTVSDQQLAVRTTHREGLAGTLQQMCVLGFLRWLNKCCNTCY</sequence>